<feature type="compositionally biased region" description="Basic and acidic residues" evidence="1">
    <location>
        <begin position="154"/>
        <end position="184"/>
    </location>
</feature>
<sequence length="197" mass="20999">MPAETPSSPPSDPLLDTGKSANASPPDPLLDTGKSANASSPDTSRAGTYTVPYRDPVNAIQSPPEHANRQGTSASKFAQQDVTHAAGQLEHGTPHVRPDGQGNDVSIMEPRTVGQAAKETPLHREEEHAPTVVEQAKEYVASVASAVGLGGAAAEEKLEKDVKDVKAEDHRVDQMEPHQVEEFMRAQSQSQPEQVRS</sequence>
<dbReference type="eggNOG" id="KOG1471">
    <property type="taxonomic scope" value="Eukaryota"/>
</dbReference>
<feature type="compositionally biased region" description="Polar residues" evidence="1">
    <location>
        <begin position="186"/>
        <end position="197"/>
    </location>
</feature>
<accession>M2YKB8</accession>
<dbReference type="AlphaFoldDB" id="M2YKB8"/>
<evidence type="ECO:0000313" key="2">
    <source>
        <dbReference type="EMBL" id="EME78195.1"/>
    </source>
</evidence>
<feature type="compositionally biased region" description="Polar residues" evidence="1">
    <location>
        <begin position="34"/>
        <end position="47"/>
    </location>
</feature>
<dbReference type="VEuPathDB" id="FungiDB:MYCFIDRAFT_212656"/>
<gene>
    <name evidence="2" type="ORF">MYCFIDRAFT_212656</name>
</gene>
<dbReference type="STRING" id="383855.M2YKB8"/>
<feature type="region of interest" description="Disordered" evidence="1">
    <location>
        <begin position="151"/>
        <end position="197"/>
    </location>
</feature>
<proteinExistence type="predicted"/>
<dbReference type="GeneID" id="19337784"/>
<evidence type="ECO:0000313" key="3">
    <source>
        <dbReference type="Proteomes" id="UP000016932"/>
    </source>
</evidence>
<organism evidence="2 3">
    <name type="scientific">Pseudocercospora fijiensis (strain CIRAD86)</name>
    <name type="common">Black leaf streak disease fungus</name>
    <name type="synonym">Mycosphaerella fijiensis</name>
    <dbReference type="NCBI Taxonomy" id="383855"/>
    <lineage>
        <taxon>Eukaryota</taxon>
        <taxon>Fungi</taxon>
        <taxon>Dikarya</taxon>
        <taxon>Ascomycota</taxon>
        <taxon>Pezizomycotina</taxon>
        <taxon>Dothideomycetes</taxon>
        <taxon>Dothideomycetidae</taxon>
        <taxon>Mycosphaerellales</taxon>
        <taxon>Mycosphaerellaceae</taxon>
        <taxon>Pseudocercospora</taxon>
    </lineage>
</organism>
<protein>
    <submittedName>
        <fullName evidence="2">Uncharacterized protein</fullName>
    </submittedName>
</protein>
<name>M2YKB8_PSEFD</name>
<dbReference type="HOGENOM" id="CLU_1384703_0_0_1"/>
<keyword evidence="3" id="KW-1185">Reference proteome</keyword>
<dbReference type="Proteomes" id="UP000016932">
    <property type="component" value="Unassembled WGS sequence"/>
</dbReference>
<dbReference type="RefSeq" id="XP_007931869.1">
    <property type="nucleotide sequence ID" value="XM_007933678.1"/>
</dbReference>
<feature type="compositionally biased region" description="Polar residues" evidence="1">
    <location>
        <begin position="69"/>
        <end position="82"/>
    </location>
</feature>
<reference evidence="2 3" key="1">
    <citation type="journal article" date="2012" name="PLoS Pathog.">
        <title>Diverse lifestyles and strategies of plant pathogenesis encoded in the genomes of eighteen Dothideomycetes fungi.</title>
        <authorList>
            <person name="Ohm R.A."/>
            <person name="Feau N."/>
            <person name="Henrissat B."/>
            <person name="Schoch C.L."/>
            <person name="Horwitz B.A."/>
            <person name="Barry K.W."/>
            <person name="Condon B.J."/>
            <person name="Copeland A.C."/>
            <person name="Dhillon B."/>
            <person name="Glaser F."/>
            <person name="Hesse C.N."/>
            <person name="Kosti I."/>
            <person name="LaButti K."/>
            <person name="Lindquist E.A."/>
            <person name="Lucas S."/>
            <person name="Salamov A.A."/>
            <person name="Bradshaw R.E."/>
            <person name="Ciuffetti L."/>
            <person name="Hamelin R.C."/>
            <person name="Kema G.H.J."/>
            <person name="Lawrence C."/>
            <person name="Scott J.A."/>
            <person name="Spatafora J.W."/>
            <person name="Turgeon B.G."/>
            <person name="de Wit P.J.G.M."/>
            <person name="Zhong S."/>
            <person name="Goodwin S.B."/>
            <person name="Grigoriev I.V."/>
        </authorList>
    </citation>
    <scope>NUCLEOTIDE SEQUENCE [LARGE SCALE GENOMIC DNA]</scope>
    <source>
        <strain evidence="2 3">CIRAD86</strain>
    </source>
</reference>
<evidence type="ECO:0000256" key="1">
    <source>
        <dbReference type="SAM" id="MobiDB-lite"/>
    </source>
</evidence>
<dbReference type="KEGG" id="pfj:MYCFIDRAFT_212656"/>
<dbReference type="EMBL" id="KB446564">
    <property type="protein sequence ID" value="EME78195.1"/>
    <property type="molecule type" value="Genomic_DNA"/>
</dbReference>
<feature type="region of interest" description="Disordered" evidence="1">
    <location>
        <begin position="1"/>
        <end position="130"/>
    </location>
</feature>
<feature type="compositionally biased region" description="Basic and acidic residues" evidence="1">
    <location>
        <begin position="120"/>
        <end position="129"/>
    </location>
</feature>